<sequence length="493" mass="55597">MMSAYIDISTVFSFDHRGQYVEISPDRTRARRQIGFCDGVVISQSFIRPGELVAVEITETQRGWTGDLRVGFTLLPDDLLLPLPRFALPALVSPGRSWIVPVGTAVALLLSHHHQTYWKRQQLKCSRHLNKTNINPPTLFGPVNMFCERQVDVSNMNSVSGVVSNPNVLLTNFHMDKQTVHLQSTPSLLCVCCLHTKRGRVPLSQLIPNEFELARPPDVEKGSVIAIYYELEPLPTDDSYSQCISLPVNENMNILNDINNIPPVIPDENIQNLLRYNLNPIGSEEDSDSEKLPFLFRFHIVINGIDMIAIAETVTISPSDFERDLISMDPLFSSVSDELSDNNIHVTNSPSEISGSLPTSGRHFSDFLPSSIPRMRAVFDVYGQTRAIQLRSLQQNSIAPLSRLCSCTILHHIFYLFHPNGILNNETSSFDSFSSGHKSSKIRNAQQMLVPDMMKNNRFRNLYTVLDKLPLPRVERRRLQRDAFAVLARGMTD</sequence>
<accession>A0A4Z2DCD6</accession>
<dbReference type="Proteomes" id="UP000311919">
    <property type="component" value="Unassembled WGS sequence"/>
</dbReference>
<protein>
    <submittedName>
        <fullName evidence="2">E3 ubiquitin-protein ligase NEURL3 isoform 3</fullName>
    </submittedName>
</protein>
<dbReference type="EMBL" id="SKCS01000180">
    <property type="protein sequence ID" value="TNN14068.1"/>
    <property type="molecule type" value="Genomic_DNA"/>
</dbReference>
<dbReference type="AlphaFoldDB" id="A0A4Z2DCD6"/>
<gene>
    <name evidence="2" type="ORF">EWB00_002323</name>
</gene>
<comment type="caution">
    <text evidence="2">The sequence shown here is derived from an EMBL/GenBank/DDBJ whole genome shotgun (WGS) entry which is preliminary data.</text>
</comment>
<evidence type="ECO:0000313" key="3">
    <source>
        <dbReference type="Proteomes" id="UP000311919"/>
    </source>
</evidence>
<dbReference type="SMART" id="SM00588">
    <property type="entry name" value="NEUZ"/>
    <property type="match status" value="1"/>
</dbReference>
<dbReference type="InterPro" id="IPR043136">
    <property type="entry name" value="B30.2/SPRY_sf"/>
</dbReference>
<name>A0A4Z2DCD6_SCHJA</name>
<organism evidence="2 3">
    <name type="scientific">Schistosoma japonicum</name>
    <name type="common">Blood fluke</name>
    <dbReference type="NCBI Taxonomy" id="6182"/>
    <lineage>
        <taxon>Eukaryota</taxon>
        <taxon>Metazoa</taxon>
        <taxon>Spiralia</taxon>
        <taxon>Lophotrochozoa</taxon>
        <taxon>Platyhelminthes</taxon>
        <taxon>Trematoda</taxon>
        <taxon>Digenea</taxon>
        <taxon>Strigeidida</taxon>
        <taxon>Schistosomatoidea</taxon>
        <taxon>Schistosomatidae</taxon>
        <taxon>Schistosoma</taxon>
    </lineage>
</organism>
<proteinExistence type="predicted"/>
<dbReference type="Pfam" id="PF07177">
    <property type="entry name" value="Neuralized"/>
    <property type="match status" value="1"/>
</dbReference>
<dbReference type="STRING" id="6182.A0A4Z2DCD6"/>
<dbReference type="OrthoDB" id="10059069at2759"/>
<reference evidence="2 3" key="1">
    <citation type="submission" date="2019-03" db="EMBL/GenBank/DDBJ databases">
        <title>An improved genome assembly of the fluke Schistosoma japonicum.</title>
        <authorList>
            <person name="Hu W."/>
            <person name="Luo F."/>
            <person name="Yin M."/>
            <person name="Mo X."/>
            <person name="Sun C."/>
            <person name="Wu Q."/>
            <person name="Zhu B."/>
            <person name="Xiang M."/>
            <person name="Wang J."/>
            <person name="Wang Y."/>
            <person name="Zhang T."/>
            <person name="Xu B."/>
            <person name="Zheng H."/>
            <person name="Feng Z."/>
        </authorList>
    </citation>
    <scope>NUCLEOTIDE SEQUENCE [LARGE SCALE GENOMIC DNA]</scope>
    <source>
        <strain evidence="2">HuSjv2</strain>
        <tissue evidence="2">Worms</tissue>
    </source>
</reference>
<dbReference type="PROSITE" id="PS51065">
    <property type="entry name" value="NHR"/>
    <property type="match status" value="1"/>
</dbReference>
<dbReference type="PANTHER" id="PTHR12429:SF8">
    <property type="entry name" value="NEURALIZED-LIKE PROTEIN 2"/>
    <property type="match status" value="1"/>
</dbReference>
<dbReference type="PANTHER" id="PTHR12429">
    <property type="entry name" value="NEURALIZED"/>
    <property type="match status" value="1"/>
</dbReference>
<dbReference type="GO" id="GO:0061630">
    <property type="term" value="F:ubiquitin protein ligase activity"/>
    <property type="evidence" value="ECO:0007669"/>
    <property type="project" value="TreeGrafter"/>
</dbReference>
<dbReference type="Gene3D" id="2.60.120.920">
    <property type="match status" value="1"/>
</dbReference>
<keyword evidence="3" id="KW-1185">Reference proteome</keyword>
<evidence type="ECO:0000259" key="1">
    <source>
        <dbReference type="PROSITE" id="PS51065"/>
    </source>
</evidence>
<dbReference type="InterPro" id="IPR006573">
    <property type="entry name" value="NHR_dom"/>
</dbReference>
<dbReference type="InterPro" id="IPR037962">
    <property type="entry name" value="Neuralized"/>
</dbReference>
<feature type="domain" description="NHR" evidence="1">
    <location>
        <begin position="9"/>
        <end position="165"/>
    </location>
</feature>
<evidence type="ECO:0000313" key="2">
    <source>
        <dbReference type="EMBL" id="TNN14068.1"/>
    </source>
</evidence>